<dbReference type="AlphaFoldDB" id="A0A917N4R1"/>
<keyword evidence="4" id="KW-1185">Reference proteome</keyword>
<comment type="caution">
    <text evidence="3">The sequence shown here is derived from an EMBL/GenBank/DDBJ whole genome shotgun (WGS) entry which is preliminary data.</text>
</comment>
<organism evidence="3 4">
    <name type="scientific">Mucilaginibacter galii</name>
    <dbReference type="NCBI Taxonomy" id="2005073"/>
    <lineage>
        <taxon>Bacteria</taxon>
        <taxon>Pseudomonadati</taxon>
        <taxon>Bacteroidota</taxon>
        <taxon>Sphingobacteriia</taxon>
        <taxon>Sphingobacteriales</taxon>
        <taxon>Sphingobacteriaceae</taxon>
        <taxon>Mucilaginibacter</taxon>
    </lineage>
</organism>
<dbReference type="EMBL" id="BMDO01000012">
    <property type="protein sequence ID" value="GGI52402.1"/>
    <property type="molecule type" value="Genomic_DNA"/>
</dbReference>
<dbReference type="Gene3D" id="3.40.50.2300">
    <property type="match status" value="1"/>
</dbReference>
<dbReference type="InterPro" id="IPR011006">
    <property type="entry name" value="CheY-like_superfamily"/>
</dbReference>
<dbReference type="GO" id="GO:0000160">
    <property type="term" value="P:phosphorelay signal transduction system"/>
    <property type="evidence" value="ECO:0007669"/>
    <property type="project" value="InterPro"/>
</dbReference>
<dbReference type="PROSITE" id="PS50110">
    <property type="entry name" value="RESPONSE_REGULATORY"/>
    <property type="match status" value="1"/>
</dbReference>
<evidence type="ECO:0000256" key="1">
    <source>
        <dbReference type="PROSITE-ProRule" id="PRU00169"/>
    </source>
</evidence>
<evidence type="ECO:0000313" key="3">
    <source>
        <dbReference type="EMBL" id="GGI52402.1"/>
    </source>
</evidence>
<feature type="modified residue" description="4-aspartylphosphate" evidence="1">
    <location>
        <position position="55"/>
    </location>
</feature>
<evidence type="ECO:0000313" key="4">
    <source>
        <dbReference type="Proteomes" id="UP000662074"/>
    </source>
</evidence>
<dbReference type="SUPFAM" id="SSF52172">
    <property type="entry name" value="CheY-like"/>
    <property type="match status" value="1"/>
</dbReference>
<dbReference type="Proteomes" id="UP000662074">
    <property type="component" value="Unassembled WGS sequence"/>
</dbReference>
<dbReference type="SUPFAM" id="SSF56112">
    <property type="entry name" value="Protein kinase-like (PK-like)"/>
    <property type="match status" value="1"/>
</dbReference>
<reference evidence="3" key="2">
    <citation type="submission" date="2020-09" db="EMBL/GenBank/DDBJ databases">
        <authorList>
            <person name="Sun Q."/>
            <person name="Sedlacek I."/>
        </authorList>
    </citation>
    <scope>NUCLEOTIDE SEQUENCE</scope>
    <source>
        <strain evidence="3">CCM 8711</strain>
    </source>
</reference>
<protein>
    <recommendedName>
        <fullName evidence="2">Response regulatory domain-containing protein</fullName>
    </recommendedName>
</protein>
<dbReference type="InterPro" id="IPR001789">
    <property type="entry name" value="Sig_transdc_resp-reg_receiver"/>
</dbReference>
<reference evidence="3" key="1">
    <citation type="journal article" date="2014" name="Int. J. Syst. Evol. Microbiol.">
        <title>Complete genome sequence of Corynebacterium casei LMG S-19264T (=DSM 44701T), isolated from a smear-ripened cheese.</title>
        <authorList>
            <consortium name="US DOE Joint Genome Institute (JGI-PGF)"/>
            <person name="Walter F."/>
            <person name="Albersmeier A."/>
            <person name="Kalinowski J."/>
            <person name="Ruckert C."/>
        </authorList>
    </citation>
    <scope>NUCLEOTIDE SEQUENCE</scope>
    <source>
        <strain evidence="3">CCM 8711</strain>
    </source>
</reference>
<gene>
    <name evidence="3" type="ORF">GCM10011425_36140</name>
</gene>
<feature type="domain" description="Response regulatory" evidence="2">
    <location>
        <begin position="4"/>
        <end position="125"/>
    </location>
</feature>
<dbReference type="Pfam" id="PF00072">
    <property type="entry name" value="Response_reg"/>
    <property type="match status" value="1"/>
</dbReference>
<accession>A0A917N4R1</accession>
<keyword evidence="1" id="KW-0597">Phosphoprotein</keyword>
<evidence type="ECO:0000259" key="2">
    <source>
        <dbReference type="PROSITE" id="PS50110"/>
    </source>
</evidence>
<proteinExistence type="predicted"/>
<name>A0A917N4R1_9SPHI</name>
<dbReference type="InterPro" id="IPR011009">
    <property type="entry name" value="Kinase-like_dom_sf"/>
</dbReference>
<sequence length="531" mass="61143">MFHYDDIPEDLSLIPNSLQYIATDLGVNVVFQTADNQSEAIDILKADTFDLIILDMYDKATGREAGISILDFLKTSGKTTPVIGFTSRNPVDMDYQRSTQYANVLRFLQKRTTQDEIGEVFVEFLMNNGFVPSVCTYDKDNFNLIAEVNTIGLKAINNFLLKIKKQLHLESSTTFKLYKITAGLSGAVIFRVEYQINGNQRSFLLKISADREAIRKELSNTDHYKNLPAQFRLEYNPDISKELKNDDFAAIMIEYAENAKTLFDWLQTDAACQQPDKVATLLTELFLENGLKQFYAFNRSAERHKYNFMFEKLDERRISFIKRAINELRPIWAHHGTELIDIDLIDQMLFNQSYRQINFKTGHAQIMEKHLMLNHGDFHAKNILVSSTNRPSIIDTGGFTYEYWCADISRLMVNLFIEGIDSNSYAFFALEPQIAHITLAEQIIEGQPLDTIEVNIPQKGYFHAINWLNSNIEQIYPEYFCRWEFQLNLALEFFKFSYKSLTLPPGKRTLALMCACAAIRAANNNLQMSTN</sequence>